<dbReference type="EMBL" id="CDMY01000488">
    <property type="protein sequence ID" value="CEM17428.1"/>
    <property type="molecule type" value="Genomic_DNA"/>
</dbReference>
<accession>A0A0G4FRX8</accession>
<sequence>MAPSFSGPFNPEVTHFQRFLTGQLSQEAYFGLRHQDEAWALSEIKTADPSPTPQVQIALHTFMTLSDRRTVWLGIHLDTGGKRYDNFRSCPIEYHNKDQSRRGGPSITGLKNTKRVLDRLVRDLMRNGVYPHPFITVSCSLAQLSSMSTEAHTITLPNVHSDTRNGPMRPYCFLPPDEAFSLILGGTVDTLLGLEAGSEIRTAVEAALSELKQGEGSEIPWDQPMLHQSWWRQVVEENLAEFIRPVLDKHCAKQASAALSVSALRSHVVDKFLQAWDGYRFATLQHIEWPDMQLMGIPEQAYGQLQELLRGRLVGVGMDYSLGQLDLGNEGLSGLPAWQDEPLRACELGYIAV</sequence>
<evidence type="ECO:0000313" key="2">
    <source>
        <dbReference type="Proteomes" id="UP000041254"/>
    </source>
</evidence>
<name>A0A0G4FRX8_VITBC</name>
<proteinExistence type="predicted"/>
<keyword evidence="2" id="KW-1185">Reference proteome</keyword>
<dbReference type="AlphaFoldDB" id="A0A0G4FRX8"/>
<dbReference type="VEuPathDB" id="CryptoDB:Vbra_21685"/>
<dbReference type="Proteomes" id="UP000041254">
    <property type="component" value="Unassembled WGS sequence"/>
</dbReference>
<protein>
    <submittedName>
        <fullName evidence="1">Uncharacterized protein</fullName>
    </submittedName>
</protein>
<dbReference type="InParanoid" id="A0A0G4FRX8"/>
<reference evidence="1 2" key="1">
    <citation type="submission" date="2014-11" db="EMBL/GenBank/DDBJ databases">
        <authorList>
            <person name="Zhu J."/>
            <person name="Qi W."/>
            <person name="Song R."/>
        </authorList>
    </citation>
    <scope>NUCLEOTIDE SEQUENCE [LARGE SCALE GENOMIC DNA]</scope>
</reference>
<evidence type="ECO:0000313" key="1">
    <source>
        <dbReference type="EMBL" id="CEM17428.1"/>
    </source>
</evidence>
<gene>
    <name evidence="1" type="ORF">Vbra_21685</name>
</gene>
<organism evidence="1 2">
    <name type="scientific">Vitrella brassicaformis (strain CCMP3155)</name>
    <dbReference type="NCBI Taxonomy" id="1169540"/>
    <lineage>
        <taxon>Eukaryota</taxon>
        <taxon>Sar</taxon>
        <taxon>Alveolata</taxon>
        <taxon>Colpodellida</taxon>
        <taxon>Vitrellaceae</taxon>
        <taxon>Vitrella</taxon>
    </lineage>
</organism>